<evidence type="ECO:0000256" key="4">
    <source>
        <dbReference type="ARBA" id="ARBA00007637"/>
    </source>
</evidence>
<comment type="similarity">
    <text evidence="4">Belongs to the NAD(P)-dependent epimerase/dehydratase family.</text>
</comment>
<proteinExistence type="inferred from homology"/>
<reference evidence="13 14" key="1">
    <citation type="submission" date="2020-07" db="EMBL/GenBank/DDBJ databases">
        <title>Complete genome sequence for Sandaracinobacter sp. M6.</title>
        <authorList>
            <person name="Tang Y."/>
            <person name="Liu Q."/>
            <person name="Guo Z."/>
            <person name="Lei P."/>
            <person name="Huang B."/>
        </authorList>
    </citation>
    <scope>NUCLEOTIDE SEQUENCE [LARGE SCALE GENOMIC DNA]</scope>
    <source>
        <strain evidence="13 14">M6</strain>
    </source>
</reference>
<keyword evidence="7" id="KW-0520">NAD</keyword>
<dbReference type="RefSeq" id="WP_182297729.1">
    <property type="nucleotide sequence ID" value="NZ_CP059851.1"/>
</dbReference>
<comment type="pathway">
    <text evidence="3">Carbohydrate metabolism; galactose metabolism.</text>
</comment>
<accession>A0A7G5IKL4</accession>
<dbReference type="InterPro" id="IPR001509">
    <property type="entry name" value="Epimerase_deHydtase"/>
</dbReference>
<dbReference type="Gene3D" id="3.90.25.10">
    <property type="entry name" value="UDP-galactose 4-epimerase, domain 1"/>
    <property type="match status" value="1"/>
</dbReference>
<dbReference type="EMBL" id="CP059851">
    <property type="protein sequence ID" value="QMW23906.1"/>
    <property type="molecule type" value="Genomic_DNA"/>
</dbReference>
<keyword evidence="8 13" id="KW-0413">Isomerase</keyword>
<protein>
    <recommendedName>
        <fullName evidence="6">UDP-glucose 4-epimerase</fullName>
        <ecNumber evidence="5">5.1.3.2</ecNumber>
    </recommendedName>
    <alternativeName>
        <fullName evidence="11">Galactowaldenase</fullName>
    </alternativeName>
    <alternativeName>
        <fullName evidence="10">UDP-galactose 4-epimerase</fullName>
    </alternativeName>
</protein>
<feature type="domain" description="NAD-dependent epimerase/dehydratase" evidence="12">
    <location>
        <begin position="2"/>
        <end position="250"/>
    </location>
</feature>
<dbReference type="SUPFAM" id="SSF51735">
    <property type="entry name" value="NAD(P)-binding Rossmann-fold domains"/>
    <property type="match status" value="1"/>
</dbReference>
<dbReference type="KEGG" id="sand:H3309_05390"/>
<evidence type="ECO:0000256" key="6">
    <source>
        <dbReference type="ARBA" id="ARBA00018569"/>
    </source>
</evidence>
<dbReference type="Pfam" id="PF01370">
    <property type="entry name" value="Epimerase"/>
    <property type="match status" value="1"/>
</dbReference>
<evidence type="ECO:0000313" key="13">
    <source>
        <dbReference type="EMBL" id="QMW23906.1"/>
    </source>
</evidence>
<sequence length="324" mass="33797">MILVTGGAGYIGSHIVLALRDAGRDVMVLDNLSTGFADAVPDGVRLVEADLRDTDRVIEALRGVEAVVHCAGSIVVNESIEKPLDYYGNNVSASVSLAKAMVAAGCQRLLFSSTAAVYGPVGDAPVSEDEPLKPANPYAASKAFVERILGDAAGQGLFDLGVLRYFNVAGADPAGRAGQRAPGATHLLKVAMAAGLGLRPAVEVTGTDYPTRDGTGVRDYIHVSDLAAAHVLLLDALAAEPGRPRLYNVGYGRGASVFEVLAVLGDALGQAVPWVAAARRPGDMASVVADNARILKELGWVPRHAALAEIVRDGLAWERRMLQG</sequence>
<evidence type="ECO:0000256" key="3">
    <source>
        <dbReference type="ARBA" id="ARBA00004947"/>
    </source>
</evidence>
<dbReference type="NCBIfam" id="TIGR01179">
    <property type="entry name" value="galE"/>
    <property type="match status" value="1"/>
</dbReference>
<gene>
    <name evidence="13" type="primary">galE</name>
    <name evidence="13" type="ORF">H3309_05390</name>
</gene>
<dbReference type="Gene3D" id="3.40.50.720">
    <property type="entry name" value="NAD(P)-binding Rossmann-like Domain"/>
    <property type="match status" value="1"/>
</dbReference>
<evidence type="ECO:0000256" key="8">
    <source>
        <dbReference type="ARBA" id="ARBA00023235"/>
    </source>
</evidence>
<dbReference type="PANTHER" id="PTHR43725">
    <property type="entry name" value="UDP-GLUCOSE 4-EPIMERASE"/>
    <property type="match status" value="1"/>
</dbReference>
<name>A0A7G5IKL4_9SPHN</name>
<evidence type="ECO:0000256" key="1">
    <source>
        <dbReference type="ARBA" id="ARBA00000083"/>
    </source>
</evidence>
<evidence type="ECO:0000256" key="11">
    <source>
        <dbReference type="ARBA" id="ARBA00033067"/>
    </source>
</evidence>
<dbReference type="Proteomes" id="UP000515292">
    <property type="component" value="Chromosome"/>
</dbReference>
<evidence type="ECO:0000256" key="2">
    <source>
        <dbReference type="ARBA" id="ARBA00001911"/>
    </source>
</evidence>
<evidence type="ECO:0000256" key="9">
    <source>
        <dbReference type="ARBA" id="ARBA00023277"/>
    </source>
</evidence>
<dbReference type="GO" id="GO:0003978">
    <property type="term" value="F:UDP-glucose 4-epimerase activity"/>
    <property type="evidence" value="ECO:0007669"/>
    <property type="project" value="UniProtKB-EC"/>
</dbReference>
<keyword evidence="9" id="KW-0119">Carbohydrate metabolism</keyword>
<evidence type="ECO:0000256" key="5">
    <source>
        <dbReference type="ARBA" id="ARBA00013189"/>
    </source>
</evidence>
<evidence type="ECO:0000259" key="12">
    <source>
        <dbReference type="Pfam" id="PF01370"/>
    </source>
</evidence>
<evidence type="ECO:0000256" key="10">
    <source>
        <dbReference type="ARBA" id="ARBA00031367"/>
    </source>
</evidence>
<evidence type="ECO:0000313" key="14">
    <source>
        <dbReference type="Proteomes" id="UP000515292"/>
    </source>
</evidence>
<dbReference type="UniPathway" id="UPA00214"/>
<keyword evidence="14" id="KW-1185">Reference proteome</keyword>
<dbReference type="InterPro" id="IPR005886">
    <property type="entry name" value="UDP_G4E"/>
</dbReference>
<organism evidence="13 14">
    <name type="scientific">Sandaracinobacteroides saxicola</name>
    <dbReference type="NCBI Taxonomy" id="2759707"/>
    <lineage>
        <taxon>Bacteria</taxon>
        <taxon>Pseudomonadati</taxon>
        <taxon>Pseudomonadota</taxon>
        <taxon>Alphaproteobacteria</taxon>
        <taxon>Sphingomonadales</taxon>
        <taxon>Sphingosinicellaceae</taxon>
        <taxon>Sandaracinobacteroides</taxon>
    </lineage>
</organism>
<dbReference type="PANTHER" id="PTHR43725:SF53">
    <property type="entry name" value="UDP-ARABINOSE 4-EPIMERASE 1"/>
    <property type="match status" value="1"/>
</dbReference>
<dbReference type="GO" id="GO:0033499">
    <property type="term" value="P:galactose catabolic process via UDP-galactose, Leloir pathway"/>
    <property type="evidence" value="ECO:0007669"/>
    <property type="project" value="TreeGrafter"/>
</dbReference>
<dbReference type="InterPro" id="IPR036291">
    <property type="entry name" value="NAD(P)-bd_dom_sf"/>
</dbReference>
<dbReference type="AlphaFoldDB" id="A0A7G5IKL4"/>
<evidence type="ECO:0000256" key="7">
    <source>
        <dbReference type="ARBA" id="ARBA00023027"/>
    </source>
</evidence>
<dbReference type="EC" id="5.1.3.2" evidence="5"/>
<comment type="cofactor">
    <cofactor evidence="2">
        <name>NAD(+)</name>
        <dbReference type="ChEBI" id="CHEBI:57540"/>
    </cofactor>
</comment>
<comment type="catalytic activity">
    <reaction evidence="1">
        <text>UDP-alpha-D-glucose = UDP-alpha-D-galactose</text>
        <dbReference type="Rhea" id="RHEA:22168"/>
        <dbReference type="ChEBI" id="CHEBI:58885"/>
        <dbReference type="ChEBI" id="CHEBI:66914"/>
        <dbReference type="EC" id="5.1.3.2"/>
    </reaction>
</comment>